<protein>
    <recommendedName>
        <fullName evidence="3">Homeodomain-like domain-containing protein</fullName>
    </recommendedName>
</protein>
<evidence type="ECO:0000313" key="2">
    <source>
        <dbReference type="Proteomes" id="UP000253426"/>
    </source>
</evidence>
<dbReference type="RefSeq" id="WP_211325584.1">
    <property type="nucleotide sequence ID" value="NZ_QNRR01000006.1"/>
</dbReference>
<name>A0A366HHT2_9BACT</name>
<dbReference type="AlphaFoldDB" id="A0A366HHT2"/>
<dbReference type="EMBL" id="QNRR01000006">
    <property type="protein sequence ID" value="RBP42317.1"/>
    <property type="molecule type" value="Genomic_DNA"/>
</dbReference>
<keyword evidence="2" id="KW-1185">Reference proteome</keyword>
<gene>
    <name evidence="1" type="ORF">DES53_10621</name>
</gene>
<sequence>MKTKSPSSATVSPLVKEVRRLHANGKSPDIIAIRLGVKVSRVLEMIGKN</sequence>
<accession>A0A366HHT2</accession>
<evidence type="ECO:0000313" key="1">
    <source>
        <dbReference type="EMBL" id="RBP42317.1"/>
    </source>
</evidence>
<organism evidence="1 2">
    <name type="scientific">Roseimicrobium gellanilyticum</name>
    <dbReference type="NCBI Taxonomy" id="748857"/>
    <lineage>
        <taxon>Bacteria</taxon>
        <taxon>Pseudomonadati</taxon>
        <taxon>Verrucomicrobiota</taxon>
        <taxon>Verrucomicrobiia</taxon>
        <taxon>Verrucomicrobiales</taxon>
        <taxon>Verrucomicrobiaceae</taxon>
        <taxon>Roseimicrobium</taxon>
    </lineage>
</organism>
<reference evidence="1 2" key="1">
    <citation type="submission" date="2018-06" db="EMBL/GenBank/DDBJ databases">
        <title>Genomic Encyclopedia of Type Strains, Phase IV (KMG-IV): sequencing the most valuable type-strain genomes for metagenomic binning, comparative biology and taxonomic classification.</title>
        <authorList>
            <person name="Goeker M."/>
        </authorList>
    </citation>
    <scope>NUCLEOTIDE SEQUENCE [LARGE SCALE GENOMIC DNA]</scope>
    <source>
        <strain evidence="1 2">DSM 25532</strain>
    </source>
</reference>
<dbReference type="Proteomes" id="UP000253426">
    <property type="component" value="Unassembled WGS sequence"/>
</dbReference>
<comment type="caution">
    <text evidence="1">The sequence shown here is derived from an EMBL/GenBank/DDBJ whole genome shotgun (WGS) entry which is preliminary data.</text>
</comment>
<proteinExistence type="predicted"/>
<evidence type="ECO:0008006" key="3">
    <source>
        <dbReference type="Google" id="ProtNLM"/>
    </source>
</evidence>